<feature type="transmembrane region" description="Helical" evidence="1">
    <location>
        <begin position="6"/>
        <end position="27"/>
    </location>
</feature>
<keyword evidence="1" id="KW-0472">Membrane</keyword>
<organism evidence="2">
    <name type="scientific">Huperzia serrata</name>
    <name type="common">Toothed club-moss</name>
    <name type="synonym">Lycopodium serratum</name>
    <dbReference type="NCBI Taxonomy" id="355589"/>
    <lineage>
        <taxon>Eukaryota</taxon>
        <taxon>Viridiplantae</taxon>
        <taxon>Streptophyta</taxon>
        <taxon>Embryophyta</taxon>
        <taxon>Tracheophyta</taxon>
        <taxon>Lycopodiopsida</taxon>
        <taxon>Lycopodiales</taxon>
        <taxon>Lycopodiaceae</taxon>
        <taxon>Huperzioideae</taxon>
        <taxon>Huperzia</taxon>
    </lineage>
</organism>
<feature type="transmembrane region" description="Helical" evidence="1">
    <location>
        <begin position="67"/>
        <end position="88"/>
    </location>
</feature>
<keyword evidence="1" id="KW-0812">Transmembrane</keyword>
<protein>
    <submittedName>
        <fullName evidence="2">Hypothetical chloroplast RF66</fullName>
    </submittedName>
</protein>
<name>A0A3G1GJP5_HUPSR</name>
<evidence type="ECO:0000256" key="1">
    <source>
        <dbReference type="SAM" id="Phobius"/>
    </source>
</evidence>
<keyword evidence="2" id="KW-0150">Chloroplast</keyword>
<sequence length="161" mass="18423">MIYMELGPSTSVGIGLISVGITLYALGKREPNVSRNLSQYYDFFFSSIGLSCGGIPIFQGWRLDPILLLSQMLLSGTAISSIAESLYLRSVGSNVTRLSSGNRDYSSQKRKKLFDFGNRLIYKNFESRMRSRIPCKKWERIYYTVHIPYEKGNKREKQIEL</sequence>
<feature type="transmembrane region" description="Helical" evidence="1">
    <location>
        <begin position="39"/>
        <end position="61"/>
    </location>
</feature>
<dbReference type="RefSeq" id="YP_009346633.1">
    <property type="nucleotide sequence ID" value="NC_033874.1"/>
</dbReference>
<accession>A0A3G1GJP5</accession>
<evidence type="ECO:0000313" key="2">
    <source>
        <dbReference type="EMBL" id="APF31901.1"/>
    </source>
</evidence>
<keyword evidence="1" id="KW-1133">Transmembrane helix</keyword>
<dbReference type="Pfam" id="PF07444">
    <property type="entry name" value="Ycf66_N"/>
    <property type="match status" value="1"/>
</dbReference>
<gene>
    <name evidence="2" type="primary">ycf66</name>
</gene>
<geneLocation type="chloroplast" evidence="2"/>
<reference evidence="2" key="1">
    <citation type="journal article" date="2016" name="Appl Plant Sci">
        <title>Complete chloroplast genome of a valuable medicinal plant, Huperzia serrata (Lycopodiaceae), and comparison with its congener.</title>
        <authorList>
            <person name="Guo Z.Y."/>
            <person name="Zhang H.R."/>
            <person name="Shrestha N."/>
            <person name="Zhang X.C."/>
        </authorList>
    </citation>
    <scope>NUCLEOTIDE SEQUENCE</scope>
</reference>
<dbReference type="InterPro" id="IPR010004">
    <property type="entry name" value="Uncharacterised_Ycf66"/>
</dbReference>
<dbReference type="GeneID" id="31080357"/>
<reference evidence="2" key="2">
    <citation type="submission" date="2016-06" db="EMBL/GenBank/DDBJ databases">
        <authorList>
            <person name="Zhang H.-R."/>
        </authorList>
    </citation>
    <scope>NUCLEOTIDE SEQUENCE</scope>
</reference>
<keyword evidence="2" id="KW-0934">Plastid</keyword>
<dbReference type="EMBL" id="KX426071">
    <property type="protein sequence ID" value="APF31901.1"/>
    <property type="molecule type" value="Genomic_DNA"/>
</dbReference>
<dbReference type="AlphaFoldDB" id="A0A3G1GJP5"/>
<proteinExistence type="predicted"/>